<dbReference type="SMART" id="SM00739">
    <property type="entry name" value="KOW"/>
    <property type="match status" value="4"/>
</dbReference>
<comment type="subcellular location">
    <subcellularLocation>
        <location evidence="1">Nucleus</location>
    </subcellularLocation>
</comment>
<sequence>MSDSEAVDVGSVSRKRAHSSSEDEIDDVVAEIESQNEADDTKNSDEEEVDSEEEEEIRGSGNKRKRRRMRNQFLDVEAEDDEDEDDFSGEEDGLVGEDGFVQDEDGEDKSGTNRVYRQVERSQDRKFTEEDAEQLAERYRERYGRTSASKYGQRASASVPQQLLLPSVEDPPIFGLNCRIGREKDAVRVLMRKQINLQRQNTASLVYSVFQRDAFPGRIYIEAANQAAVLSAVSGMPNVFANSKVLKVPIKEYPDMFRVAKKQETELLPGKYVRVKRGKYAGDLGIVIDLSDNGLEARLKLLPRLDYGRTTQVTGADGSSKLKERPLPRLFSSQEAAQHDPRGLQQHGSSSYTYLGEEYVKGFLNKDFKIGMLDIDTAAPTLAEISKFQDGGDEGDIDLVSIGEELKKSSAQTTKFTDGERIEIISGQQSGLMGRVTDVSGSDGMITVKGDRDPYNGLEVTVPASHLRKHFNVGDHVRVVRGNFKDDTGLVVDTNGGQVTLLSDASQNEITVFSRDLRAASDTSVKNQLEGFAIQDLVQVNAQNVGCVVDVERDTIKVLCQNGQTVTMRPESIAMKLRPGTQKTATDARGNEVTIGDTVRETVGEQRVGVIIHIYHQYVFMHNRERTENLGVFVNKNSQIATVATKAAREKGLDLAHMNPAAKVSPIAQAPKAAHFNTRKIIGQHVSIGPGSGYKGMKGIIRDASETAARVELEARNKVVTVDVRKLLFTSPSSKQLVTLNEFMNPYGRGPPGSSSGGAPQMFRSGNKTPAWASGGKTPAWAAGGKTPAWASGGKTPAWEGGRTPAWNAGGKTPALNGNKTPAWNGGRTPGGRTPAWNTGGKTPAWNAGGKTPAWNADSGKTPAWSADSGKTPSWSSNEKPEWSEGSSFFSKPDEDRAEDAVVSYDD</sequence>
<evidence type="ECO:0000256" key="2">
    <source>
        <dbReference type="ARBA" id="ARBA00006956"/>
    </source>
</evidence>
<evidence type="ECO:0000259" key="12">
    <source>
        <dbReference type="SMART" id="SM01104"/>
    </source>
</evidence>
<dbReference type="Pfam" id="PF23291">
    <property type="entry name" value="KOW4_SPT5"/>
    <property type="match status" value="1"/>
</dbReference>
<dbReference type="PANTHER" id="PTHR11125:SF7">
    <property type="entry name" value="TRANSCRIPTION ELONGATION FACTOR SPT5"/>
    <property type="match status" value="1"/>
</dbReference>
<keyword evidence="14" id="KW-1185">Reference proteome</keyword>
<dbReference type="PANTHER" id="PTHR11125">
    <property type="entry name" value="SUPPRESSOR OF TY 5"/>
    <property type="match status" value="1"/>
</dbReference>
<dbReference type="SUPFAM" id="SSF50104">
    <property type="entry name" value="Translation proteins SH3-like domain"/>
    <property type="match status" value="1"/>
</dbReference>
<dbReference type="Pfam" id="PF23042">
    <property type="entry name" value="KOW1_SPT5"/>
    <property type="match status" value="1"/>
</dbReference>
<dbReference type="CDD" id="cd06081">
    <property type="entry name" value="KOW_Spt5_1"/>
    <property type="match status" value="1"/>
</dbReference>
<evidence type="ECO:0000256" key="3">
    <source>
        <dbReference type="ARBA" id="ARBA00020181"/>
    </source>
</evidence>
<dbReference type="Pfam" id="PF12815">
    <property type="entry name" value="CTD"/>
    <property type="match status" value="1"/>
</dbReference>
<dbReference type="InterPro" id="IPR039659">
    <property type="entry name" value="SPT5"/>
</dbReference>
<dbReference type="Pfam" id="PF11942">
    <property type="entry name" value="Spt5_N"/>
    <property type="match status" value="1"/>
</dbReference>
<proteinExistence type="inferred from homology"/>
<dbReference type="InterPro" id="IPR022581">
    <property type="entry name" value="Spt5_N"/>
</dbReference>
<feature type="region of interest" description="Disordered" evidence="10">
    <location>
        <begin position="767"/>
        <end position="907"/>
    </location>
</feature>
<dbReference type="Pfam" id="PF00467">
    <property type="entry name" value="KOW"/>
    <property type="match status" value="1"/>
</dbReference>
<dbReference type="Pfam" id="PF03439">
    <property type="entry name" value="Spt5-NGN"/>
    <property type="match status" value="1"/>
</dbReference>
<dbReference type="InterPro" id="IPR057936">
    <property type="entry name" value="KOWx_Spt5"/>
</dbReference>
<name>A0AAV5RIU1_STABA</name>
<dbReference type="AlphaFoldDB" id="A0AAV5RIU1"/>
<keyword evidence="6" id="KW-0539">Nucleus</keyword>
<evidence type="ECO:0000256" key="8">
    <source>
        <dbReference type="ARBA" id="ARBA00029865"/>
    </source>
</evidence>
<dbReference type="InterPro" id="IPR008991">
    <property type="entry name" value="Translation_prot_SH3-like_sf"/>
</dbReference>
<evidence type="ECO:0000256" key="5">
    <source>
        <dbReference type="ARBA" id="ARBA00023163"/>
    </source>
</evidence>
<feature type="domain" description="KOW" evidence="11">
    <location>
        <begin position="470"/>
        <end position="497"/>
    </location>
</feature>
<evidence type="ECO:0000259" key="11">
    <source>
        <dbReference type="SMART" id="SM00739"/>
    </source>
</evidence>
<dbReference type="Proteomes" id="UP001362899">
    <property type="component" value="Unassembled WGS sequence"/>
</dbReference>
<protein>
    <recommendedName>
        <fullName evidence="3">Transcription elongation factor SPT5</fullName>
    </recommendedName>
    <alternativeName>
        <fullName evidence="8 9">Chromatin Elongation factor SPT5</fullName>
    </alternativeName>
    <alternativeName>
        <fullName evidence="4">Transcription elongation factor spt5</fullName>
    </alternativeName>
</protein>
<feature type="compositionally biased region" description="Acidic residues" evidence="10">
    <location>
        <begin position="76"/>
        <end position="107"/>
    </location>
</feature>
<dbReference type="InterPro" id="IPR005100">
    <property type="entry name" value="NGN-domain"/>
</dbReference>
<dbReference type="GO" id="GO:0006368">
    <property type="term" value="P:transcription elongation by RNA polymerase II"/>
    <property type="evidence" value="ECO:0007669"/>
    <property type="project" value="TreeGrafter"/>
</dbReference>
<evidence type="ECO:0000256" key="6">
    <source>
        <dbReference type="ARBA" id="ARBA00023242"/>
    </source>
</evidence>
<comment type="function">
    <text evidence="7">The SPT4-SPT5 complex mediates both activation and inhibition of transcription elongation, and plays a role in pre-mRNA processing. This complex seems to be important for the stability of the RNA polymerase II elongation machinery on the chromatin template but not for the inherent ability of this machinery to translocate down the gene.</text>
</comment>
<dbReference type="InterPro" id="IPR036735">
    <property type="entry name" value="NGN_dom_sf"/>
</dbReference>
<dbReference type="InterPro" id="IPR041973">
    <property type="entry name" value="KOW_Spt5_1"/>
</dbReference>
<feature type="domain" description="KOW" evidence="11">
    <location>
        <begin position="415"/>
        <end position="442"/>
    </location>
</feature>
<feature type="domain" description="KOW" evidence="11">
    <location>
        <begin position="592"/>
        <end position="617"/>
    </location>
</feature>
<organism evidence="13 14">
    <name type="scientific">Starmerella bacillaris</name>
    <name type="common">Yeast</name>
    <name type="synonym">Candida zemplinina</name>
    <dbReference type="NCBI Taxonomy" id="1247836"/>
    <lineage>
        <taxon>Eukaryota</taxon>
        <taxon>Fungi</taxon>
        <taxon>Dikarya</taxon>
        <taxon>Ascomycota</taxon>
        <taxon>Saccharomycotina</taxon>
        <taxon>Dipodascomycetes</taxon>
        <taxon>Dipodascales</taxon>
        <taxon>Trichomonascaceae</taxon>
        <taxon>Starmerella</taxon>
    </lineage>
</organism>
<dbReference type="GO" id="GO:0003729">
    <property type="term" value="F:mRNA binding"/>
    <property type="evidence" value="ECO:0007669"/>
    <property type="project" value="TreeGrafter"/>
</dbReference>
<accession>A0AAV5RIU1</accession>
<dbReference type="EMBL" id="BTGC01000003">
    <property type="protein sequence ID" value="GMM51053.1"/>
    <property type="molecule type" value="Genomic_DNA"/>
</dbReference>
<dbReference type="Gene3D" id="2.30.30.30">
    <property type="match status" value="3"/>
</dbReference>
<feature type="compositionally biased region" description="Acidic residues" evidence="10">
    <location>
        <begin position="22"/>
        <end position="38"/>
    </location>
</feature>
<dbReference type="CDD" id="cd09888">
    <property type="entry name" value="NGN_Euk"/>
    <property type="match status" value="1"/>
</dbReference>
<feature type="compositionally biased region" description="Acidic residues" evidence="10">
    <location>
        <begin position="45"/>
        <end position="56"/>
    </location>
</feature>
<evidence type="ECO:0000256" key="10">
    <source>
        <dbReference type="SAM" id="MobiDB-lite"/>
    </source>
</evidence>
<dbReference type="InterPro" id="IPR024945">
    <property type="entry name" value="Spt5_C_dom"/>
</dbReference>
<evidence type="ECO:0000256" key="9">
    <source>
        <dbReference type="ARBA" id="ARBA00031006"/>
    </source>
</evidence>
<evidence type="ECO:0000313" key="13">
    <source>
        <dbReference type="EMBL" id="GMM51053.1"/>
    </source>
</evidence>
<feature type="compositionally biased region" description="Polar residues" evidence="10">
    <location>
        <begin position="869"/>
        <end position="878"/>
    </location>
</feature>
<dbReference type="InterPro" id="IPR005824">
    <property type="entry name" value="KOW"/>
</dbReference>
<dbReference type="InterPro" id="IPR039385">
    <property type="entry name" value="NGN_Euk"/>
</dbReference>
<dbReference type="CDD" id="cd06084">
    <property type="entry name" value="KOW_Spt5_4"/>
    <property type="match status" value="1"/>
</dbReference>
<dbReference type="Gene3D" id="3.30.70.940">
    <property type="entry name" value="NusG, N-terminal domain"/>
    <property type="match status" value="1"/>
</dbReference>
<gene>
    <name evidence="13" type="ORF">DASB73_020110</name>
</gene>
<dbReference type="Pfam" id="PF23290">
    <property type="entry name" value="KOW5_SPT5"/>
    <property type="match status" value="1"/>
</dbReference>
<dbReference type="GO" id="GO:0006357">
    <property type="term" value="P:regulation of transcription by RNA polymerase II"/>
    <property type="evidence" value="ECO:0007669"/>
    <property type="project" value="InterPro"/>
</dbReference>
<dbReference type="InterPro" id="IPR041977">
    <property type="entry name" value="KOW_Spt5_4"/>
</dbReference>
<dbReference type="SMART" id="SM01104">
    <property type="entry name" value="CTD"/>
    <property type="match status" value="1"/>
</dbReference>
<keyword evidence="13" id="KW-0648">Protein biosynthesis</keyword>
<feature type="compositionally biased region" description="Basic residues" evidence="10">
    <location>
        <begin position="61"/>
        <end position="70"/>
    </location>
</feature>
<feature type="region of interest" description="Disordered" evidence="10">
    <location>
        <begin position="1"/>
        <end position="120"/>
    </location>
</feature>
<keyword evidence="13" id="KW-0251">Elongation factor</keyword>
<reference evidence="13 14" key="1">
    <citation type="journal article" date="2023" name="Elife">
        <title>Identification of key yeast species and microbe-microbe interactions impacting larval growth of Drosophila in the wild.</title>
        <authorList>
            <person name="Mure A."/>
            <person name="Sugiura Y."/>
            <person name="Maeda R."/>
            <person name="Honda K."/>
            <person name="Sakurai N."/>
            <person name="Takahashi Y."/>
            <person name="Watada M."/>
            <person name="Katoh T."/>
            <person name="Gotoh A."/>
            <person name="Gotoh Y."/>
            <person name="Taniguchi I."/>
            <person name="Nakamura K."/>
            <person name="Hayashi T."/>
            <person name="Katayama T."/>
            <person name="Uemura T."/>
            <person name="Hattori Y."/>
        </authorList>
    </citation>
    <scope>NUCLEOTIDE SEQUENCE [LARGE SCALE GENOMIC DNA]</scope>
    <source>
        <strain evidence="13 14">SB-73</strain>
    </source>
</reference>
<evidence type="ECO:0000313" key="14">
    <source>
        <dbReference type="Proteomes" id="UP001362899"/>
    </source>
</evidence>
<feature type="domain" description="Spt5 C-terminal" evidence="12">
    <location>
        <begin position="766"/>
        <end position="873"/>
    </location>
</feature>
<dbReference type="InterPro" id="IPR014722">
    <property type="entry name" value="Rib_uL2_dom2"/>
</dbReference>
<comment type="caution">
    <text evidence="13">The sequence shown here is derived from an EMBL/GenBank/DDBJ whole genome shotgun (WGS) entry which is preliminary data.</text>
</comment>
<dbReference type="GO" id="GO:0032784">
    <property type="term" value="P:regulation of DNA-templated transcription elongation"/>
    <property type="evidence" value="ECO:0007669"/>
    <property type="project" value="InterPro"/>
</dbReference>
<evidence type="ECO:0000256" key="7">
    <source>
        <dbReference type="ARBA" id="ARBA00024691"/>
    </source>
</evidence>
<evidence type="ECO:0000256" key="1">
    <source>
        <dbReference type="ARBA" id="ARBA00004123"/>
    </source>
</evidence>
<dbReference type="PIRSF" id="PIRSF036945">
    <property type="entry name" value="Spt5"/>
    <property type="match status" value="1"/>
</dbReference>
<dbReference type="InterPro" id="IPR017071">
    <property type="entry name" value="TF_Spt5_eukaryote"/>
</dbReference>
<dbReference type="CDD" id="cd06083">
    <property type="entry name" value="KOW_Spt5_3"/>
    <property type="match status" value="1"/>
</dbReference>
<dbReference type="GO" id="GO:0032044">
    <property type="term" value="C:DSIF complex"/>
    <property type="evidence" value="ECO:0007669"/>
    <property type="project" value="TreeGrafter"/>
</dbReference>
<feature type="domain" description="KOW" evidence="11">
    <location>
        <begin position="266"/>
        <end position="293"/>
    </location>
</feature>
<comment type="similarity">
    <text evidence="2">Belongs to the SPT5 family.</text>
</comment>
<dbReference type="Pfam" id="PF23037">
    <property type="entry name" value="KOWx_SPT5"/>
    <property type="match status" value="1"/>
</dbReference>
<dbReference type="InterPro" id="IPR041978">
    <property type="entry name" value="KOW_Spt5_5"/>
</dbReference>
<dbReference type="InterPro" id="IPR041976">
    <property type="entry name" value="KOW_Spt5_3"/>
</dbReference>
<evidence type="ECO:0000256" key="4">
    <source>
        <dbReference type="ARBA" id="ARBA00021370"/>
    </source>
</evidence>
<dbReference type="GO" id="GO:0003746">
    <property type="term" value="F:translation elongation factor activity"/>
    <property type="evidence" value="ECO:0007669"/>
    <property type="project" value="UniProtKB-KW"/>
</dbReference>
<keyword evidence="5" id="KW-0804">Transcription</keyword>